<proteinExistence type="predicted"/>
<organism evidence="4">
    <name type="scientific">Coccolithus braarudii</name>
    <dbReference type="NCBI Taxonomy" id="221442"/>
    <lineage>
        <taxon>Eukaryota</taxon>
        <taxon>Haptista</taxon>
        <taxon>Haptophyta</taxon>
        <taxon>Prymnesiophyceae</taxon>
        <taxon>Coccolithales</taxon>
        <taxon>Coccolithaceae</taxon>
        <taxon>Coccolithus</taxon>
    </lineage>
</organism>
<keyword evidence="2" id="KW-0472">Membrane</keyword>
<feature type="region of interest" description="Disordered" evidence="1">
    <location>
        <begin position="191"/>
        <end position="216"/>
    </location>
</feature>
<evidence type="ECO:0000256" key="1">
    <source>
        <dbReference type="SAM" id="MobiDB-lite"/>
    </source>
</evidence>
<feature type="transmembrane region" description="Helical" evidence="2">
    <location>
        <begin position="228"/>
        <end position="248"/>
    </location>
</feature>
<evidence type="ECO:0000313" key="4">
    <source>
        <dbReference type="EMBL" id="CAD8615588.1"/>
    </source>
</evidence>
<dbReference type="AlphaFoldDB" id="A0A7S0LNS3"/>
<evidence type="ECO:0000256" key="2">
    <source>
        <dbReference type="SAM" id="Phobius"/>
    </source>
</evidence>
<feature type="compositionally biased region" description="Basic and acidic residues" evidence="1">
    <location>
        <begin position="192"/>
        <end position="212"/>
    </location>
</feature>
<dbReference type="EMBL" id="HBEY01039717">
    <property type="protein sequence ID" value="CAD8615588.1"/>
    <property type="molecule type" value="Transcribed_RNA"/>
</dbReference>
<keyword evidence="3" id="KW-0732">Signal</keyword>
<keyword evidence="2" id="KW-1133">Transmembrane helix</keyword>
<protein>
    <submittedName>
        <fullName evidence="4">Uncharacterized protein</fullName>
    </submittedName>
</protein>
<sequence length="251" mass="27168">MRPSAILTLTLTLTLLSAQTTSAFVAHARPPTFTYPRYDGLRSCMAADNVQAQTEPLPAQFAELEYQKSVDLPAAATSVAPSTPVERFVPSAPLPEGFPSAPLVDAVPPASLPVDDIATCATWDGEIVPCQRPEDLVDLGELFGNLKSVNQISYGIPSWQQLQQLDTLLPSIGVLVLFSVGYVGISSSSELLRPDDAPTARRKREERERLGVSEEDEEEGKRIAQEKWIGAVVPAILIVVFELALFNLRGA</sequence>
<keyword evidence="2" id="KW-0812">Transmembrane</keyword>
<accession>A0A7S0LNS3</accession>
<evidence type="ECO:0000256" key="3">
    <source>
        <dbReference type="SAM" id="SignalP"/>
    </source>
</evidence>
<feature type="signal peptide" evidence="3">
    <location>
        <begin position="1"/>
        <end position="23"/>
    </location>
</feature>
<gene>
    <name evidence="4" type="ORF">CPEL01642_LOCUS18969</name>
</gene>
<reference evidence="4" key="1">
    <citation type="submission" date="2021-01" db="EMBL/GenBank/DDBJ databases">
        <authorList>
            <person name="Corre E."/>
            <person name="Pelletier E."/>
            <person name="Niang G."/>
            <person name="Scheremetjew M."/>
            <person name="Finn R."/>
            <person name="Kale V."/>
            <person name="Holt S."/>
            <person name="Cochrane G."/>
            <person name="Meng A."/>
            <person name="Brown T."/>
            <person name="Cohen L."/>
        </authorList>
    </citation>
    <scope>NUCLEOTIDE SEQUENCE</scope>
    <source>
        <strain evidence="4">PLY182g</strain>
    </source>
</reference>
<feature type="chain" id="PRO_5030750791" evidence="3">
    <location>
        <begin position="24"/>
        <end position="251"/>
    </location>
</feature>
<name>A0A7S0LNS3_9EUKA</name>